<protein>
    <submittedName>
        <fullName evidence="1">TetR family transcriptional regulator</fullName>
    </submittedName>
</protein>
<proteinExistence type="predicted"/>
<sequence length="201" mass="23023">MKREYIQTGRINQKLETRSKILESAKQLVRQGIDFNLEDVANNAEISRATIYRYYPNLEILSYEVGIDIGTKTPEGIIEDLKDCSLNDTILGIQNYYNDHAVNNENAFRKYLSAVLTSASEKKRGARRNKTLQLALMKSDLRPKEKKDLVHFLTILMGIEPLIVAKDVSGLDNKEFKELMSWGMKLVLKGFFEDKESNSDL</sequence>
<comment type="caution">
    <text evidence="1">The sequence shown here is derived from an EMBL/GenBank/DDBJ whole genome shotgun (WGS) entry which is preliminary data.</text>
</comment>
<dbReference type="InterPro" id="IPR009057">
    <property type="entry name" value="Homeodomain-like_sf"/>
</dbReference>
<dbReference type="RefSeq" id="WP_142188990.1">
    <property type="nucleotide sequence ID" value="NZ_VHIF01000001.1"/>
</dbReference>
<evidence type="ECO:0000313" key="1">
    <source>
        <dbReference type="EMBL" id="TQO36937.1"/>
    </source>
</evidence>
<gene>
    <name evidence="1" type="ORF">GQ41_1525</name>
</gene>
<keyword evidence="2" id="KW-1185">Reference proteome</keyword>
<reference evidence="1 2" key="1">
    <citation type="submission" date="2019-06" db="EMBL/GenBank/DDBJ databases">
        <title>A large-scale integrated study on North Sea by COGITO (Coastal Microbe Genomic &amp; Taxonomic Observatory).</title>
        <authorList>
            <person name="Teeling H."/>
        </authorList>
    </citation>
    <scope>NUCLEOTIDE SEQUENCE [LARGE SCALE GENOMIC DNA]</scope>
    <source>
        <strain evidence="1 2">MAR_2009_79</strain>
    </source>
</reference>
<name>A0ABY3A8A8_9FLAO</name>
<dbReference type="SUPFAM" id="SSF46689">
    <property type="entry name" value="Homeodomain-like"/>
    <property type="match status" value="1"/>
</dbReference>
<organism evidence="1 2">
    <name type="scientific">Arenibacter algicola</name>
    <dbReference type="NCBI Taxonomy" id="616991"/>
    <lineage>
        <taxon>Bacteria</taxon>
        <taxon>Pseudomonadati</taxon>
        <taxon>Bacteroidota</taxon>
        <taxon>Flavobacteriia</taxon>
        <taxon>Flavobacteriales</taxon>
        <taxon>Flavobacteriaceae</taxon>
        <taxon>Arenibacter</taxon>
    </lineage>
</organism>
<dbReference type="Proteomes" id="UP000315363">
    <property type="component" value="Unassembled WGS sequence"/>
</dbReference>
<evidence type="ECO:0000313" key="2">
    <source>
        <dbReference type="Proteomes" id="UP000315363"/>
    </source>
</evidence>
<dbReference type="Gene3D" id="1.10.357.10">
    <property type="entry name" value="Tetracycline Repressor, domain 2"/>
    <property type="match status" value="1"/>
</dbReference>
<dbReference type="EMBL" id="VHIF01000001">
    <property type="protein sequence ID" value="TQO36937.1"/>
    <property type="molecule type" value="Genomic_DNA"/>
</dbReference>
<accession>A0ABY3A8A8</accession>